<evidence type="ECO:0000256" key="5">
    <source>
        <dbReference type="ARBA" id="ARBA00023242"/>
    </source>
</evidence>
<reference evidence="6" key="1">
    <citation type="journal article" date="2019" name="Environ. Microbiol.">
        <title>Fungal ecological strategies reflected in gene transcription - a case study of two litter decomposers.</title>
        <authorList>
            <person name="Barbi F."/>
            <person name="Kohler A."/>
            <person name="Barry K."/>
            <person name="Baskaran P."/>
            <person name="Daum C."/>
            <person name="Fauchery L."/>
            <person name="Ihrmark K."/>
            <person name="Kuo A."/>
            <person name="LaButti K."/>
            <person name="Lipzen A."/>
            <person name="Morin E."/>
            <person name="Grigoriev I.V."/>
            <person name="Henrissat B."/>
            <person name="Lindahl B."/>
            <person name="Martin F."/>
        </authorList>
    </citation>
    <scope>NUCLEOTIDE SEQUENCE</scope>
    <source>
        <strain evidence="6">JB14</strain>
    </source>
</reference>
<dbReference type="Proteomes" id="UP000799118">
    <property type="component" value="Unassembled WGS sequence"/>
</dbReference>
<evidence type="ECO:0008006" key="8">
    <source>
        <dbReference type="Google" id="ProtNLM"/>
    </source>
</evidence>
<dbReference type="OrthoDB" id="4454541at2759"/>
<evidence type="ECO:0000256" key="2">
    <source>
        <dbReference type="ARBA" id="ARBA00023015"/>
    </source>
</evidence>
<keyword evidence="4" id="KW-0804">Transcription</keyword>
<dbReference type="InterPro" id="IPR051089">
    <property type="entry name" value="prtT"/>
</dbReference>
<organism evidence="6 7">
    <name type="scientific">Gymnopus androsaceus JB14</name>
    <dbReference type="NCBI Taxonomy" id="1447944"/>
    <lineage>
        <taxon>Eukaryota</taxon>
        <taxon>Fungi</taxon>
        <taxon>Dikarya</taxon>
        <taxon>Basidiomycota</taxon>
        <taxon>Agaricomycotina</taxon>
        <taxon>Agaricomycetes</taxon>
        <taxon>Agaricomycetidae</taxon>
        <taxon>Agaricales</taxon>
        <taxon>Marasmiineae</taxon>
        <taxon>Omphalotaceae</taxon>
        <taxon>Gymnopus</taxon>
    </lineage>
</organism>
<keyword evidence="2" id="KW-0805">Transcription regulation</keyword>
<keyword evidence="3" id="KW-0238">DNA-binding</keyword>
<dbReference type="AlphaFoldDB" id="A0A6A4HYD9"/>
<evidence type="ECO:0000256" key="4">
    <source>
        <dbReference type="ARBA" id="ARBA00023163"/>
    </source>
</evidence>
<evidence type="ECO:0000313" key="6">
    <source>
        <dbReference type="EMBL" id="KAE9401595.1"/>
    </source>
</evidence>
<evidence type="ECO:0000313" key="7">
    <source>
        <dbReference type="Proteomes" id="UP000799118"/>
    </source>
</evidence>
<protein>
    <recommendedName>
        <fullName evidence="8">Transcription factor domain-containing protein</fullName>
    </recommendedName>
</protein>
<sequence length="647" mass="70191">MLRKGLNRKSGLLIYVDRGADTLPNAFFRFRLGDFKPSLAPIKSSLFTVSNEEATLLWGFRLSTHFRAILAEHRARLEALEQAVNILPIGSPTISSSPISMKKHFSMDGVALGAPIATLRTLSSLSEDERDSFSGNGMSMNVSDSLNHLTGYSPTSSSGYDGNLANNGRNQLDPVTRGVLSMDEGQALFDIFFAHCHSLAPVLCTRIQSDASFAISQLLLRPTPSDMKVEAVQALLIYVQWMPIDVSPTTATTGPSSPSSPHSFADFSSLPSPRFNVTSARSRFSDTSAWSLVGLAIRLANFLGLDRSVDAPFTSPDISDDAMIRMRTWMNLLSIDHHLTLTARLPASLDPVPAARAARSFASSPRAEPTDLKAKFAGDSSLRVLDRVSLQKANAELNEWESMWAMALSSSGFNQYRTQMPFTALRWTRLALNVVSLGPRFLGNHADELRTPCTSALRNAVEAAASMLYCFSSKEQESTMGPLIVDAGALSSFKYSIDAYWITHAFAIVFLAMAYERGVINDDLSLVDPSQLITAHVPIQDVLSYPSRESPLSFSVSPSSGYTSSRTVPLQECSALYRLGRLAADVFASAAIQPPATHYRQIVDNTMNALTLRGGEGGMSDSGLGVADMFALVMEEGFEVGSFDSIG</sequence>
<gene>
    <name evidence="6" type="ORF">BT96DRAFT_974697</name>
</gene>
<dbReference type="EMBL" id="ML769444">
    <property type="protein sequence ID" value="KAE9401595.1"/>
    <property type="molecule type" value="Genomic_DNA"/>
</dbReference>
<dbReference type="GO" id="GO:0000981">
    <property type="term" value="F:DNA-binding transcription factor activity, RNA polymerase II-specific"/>
    <property type="evidence" value="ECO:0007669"/>
    <property type="project" value="TreeGrafter"/>
</dbReference>
<evidence type="ECO:0000256" key="1">
    <source>
        <dbReference type="ARBA" id="ARBA00004123"/>
    </source>
</evidence>
<dbReference type="CDD" id="cd12148">
    <property type="entry name" value="fungal_TF_MHR"/>
    <property type="match status" value="1"/>
</dbReference>
<proteinExistence type="predicted"/>
<accession>A0A6A4HYD9</accession>
<dbReference type="PANTHER" id="PTHR31845:SF17">
    <property type="entry name" value="ZN(II)2CYS6 TRANSCRIPTION FACTOR (EUROFUNG)"/>
    <property type="match status" value="1"/>
</dbReference>
<evidence type="ECO:0000256" key="3">
    <source>
        <dbReference type="ARBA" id="ARBA00023125"/>
    </source>
</evidence>
<name>A0A6A4HYD9_9AGAR</name>
<keyword evidence="7" id="KW-1185">Reference proteome</keyword>
<dbReference type="GO" id="GO:0000976">
    <property type="term" value="F:transcription cis-regulatory region binding"/>
    <property type="evidence" value="ECO:0007669"/>
    <property type="project" value="TreeGrafter"/>
</dbReference>
<comment type="subcellular location">
    <subcellularLocation>
        <location evidence="1">Nucleus</location>
    </subcellularLocation>
</comment>
<dbReference type="GO" id="GO:0005634">
    <property type="term" value="C:nucleus"/>
    <property type="evidence" value="ECO:0007669"/>
    <property type="project" value="UniProtKB-SubCell"/>
</dbReference>
<dbReference type="PANTHER" id="PTHR31845">
    <property type="entry name" value="FINGER DOMAIN PROTEIN, PUTATIVE-RELATED"/>
    <property type="match status" value="1"/>
</dbReference>
<keyword evidence="5" id="KW-0539">Nucleus</keyword>